<dbReference type="EMBL" id="SMAF01000005">
    <property type="protein sequence ID" value="TCS99640.1"/>
    <property type="molecule type" value="Genomic_DNA"/>
</dbReference>
<organism evidence="2 3">
    <name type="scientific">Pseudofulvimonas gallinarii</name>
    <dbReference type="NCBI Taxonomy" id="634155"/>
    <lineage>
        <taxon>Bacteria</taxon>
        <taxon>Pseudomonadati</taxon>
        <taxon>Pseudomonadota</taxon>
        <taxon>Gammaproteobacteria</taxon>
        <taxon>Lysobacterales</taxon>
        <taxon>Rhodanobacteraceae</taxon>
        <taxon>Pseudofulvimonas</taxon>
    </lineage>
</organism>
<dbReference type="RefSeq" id="WP_123521583.1">
    <property type="nucleotide sequence ID" value="NZ_JBHLWF010000028.1"/>
</dbReference>
<keyword evidence="1" id="KW-0732">Signal</keyword>
<evidence type="ECO:0008006" key="4">
    <source>
        <dbReference type="Google" id="ProtNLM"/>
    </source>
</evidence>
<comment type="caution">
    <text evidence="2">The sequence shown here is derived from an EMBL/GenBank/DDBJ whole genome shotgun (WGS) entry which is preliminary data.</text>
</comment>
<feature type="signal peptide" evidence="1">
    <location>
        <begin position="1"/>
        <end position="25"/>
    </location>
</feature>
<reference evidence="2 3" key="1">
    <citation type="submission" date="2019-03" db="EMBL/GenBank/DDBJ databases">
        <title>Genomic Encyclopedia of Type Strains, Phase IV (KMG-IV): sequencing the most valuable type-strain genomes for metagenomic binning, comparative biology and taxonomic classification.</title>
        <authorList>
            <person name="Goeker M."/>
        </authorList>
    </citation>
    <scope>NUCLEOTIDE SEQUENCE [LARGE SCALE GENOMIC DNA]</scope>
    <source>
        <strain evidence="2 3">DSM 21944</strain>
    </source>
</reference>
<dbReference type="OrthoDB" id="146508at135614"/>
<protein>
    <recommendedName>
        <fullName evidence="4">Choice-of-anchor D domain-containing protein</fullName>
    </recommendedName>
</protein>
<dbReference type="Proteomes" id="UP000294599">
    <property type="component" value="Unassembled WGS sequence"/>
</dbReference>
<accession>A0A4S3KZD8</accession>
<keyword evidence="3" id="KW-1185">Reference proteome</keyword>
<evidence type="ECO:0000313" key="2">
    <source>
        <dbReference type="EMBL" id="TCS99640.1"/>
    </source>
</evidence>
<name>A0A4S3KZD8_9GAMM</name>
<evidence type="ECO:0000256" key="1">
    <source>
        <dbReference type="SAM" id="SignalP"/>
    </source>
</evidence>
<gene>
    <name evidence="2" type="ORF">EDC25_10573</name>
</gene>
<evidence type="ECO:0000313" key="3">
    <source>
        <dbReference type="Proteomes" id="UP000294599"/>
    </source>
</evidence>
<proteinExistence type="predicted"/>
<feature type="chain" id="PRO_5030100334" description="Choice-of-anchor D domain-containing protein" evidence="1">
    <location>
        <begin position="26"/>
        <end position="433"/>
    </location>
</feature>
<sequence>MKIRSFPFVAGLACAAAVAAMFAFAQPAAAQTCASPLELPAVGWASGNTCALTNSLPSLQGIPSPQPDAVYRIPRGYGTQFIALQAGSSSLTAFVIKPCGTSGNIQAVTDIPAQGAANLTVTKSPSADSYLVVTGNPADPPVSCGTYSVSRKPMPTDACPDAIPLHSGQSYAGDTCSAAPLSLAMGGFAVNNRAEVYRFNPADLTDRQLYFQAADFDLEVLVATSCSTAPVAVAAIAAGNSGVLDVSALVSGEYRLVVTGDLATIPGDCGAYSMSDRAPGVVYDRATLLAQLAPGYYSEAFSAVPQGGYPGSLTFSQGTFAFSVSAAGSPPSGLWNGPGVISTASASDALRIDFIAAPVLAFGANVWATDAAFNFAAAPVTVTLDDGRSFKFHPGGSDDFRALRFDAPVQWLTISTQPGSGTYPTLDNVVIGQ</sequence>
<dbReference type="AlphaFoldDB" id="A0A4S3KZD8"/>